<evidence type="ECO:0000259" key="2">
    <source>
        <dbReference type="PROSITE" id="PS51968"/>
    </source>
</evidence>
<dbReference type="Proteomes" id="UP000053268">
    <property type="component" value="Unassembled WGS sequence"/>
</dbReference>
<dbReference type="PANTHER" id="PTHR11037:SF21">
    <property type="entry name" value="GEMINI, ISOFORM C"/>
    <property type="match status" value="1"/>
</dbReference>
<evidence type="ECO:0000313" key="3">
    <source>
        <dbReference type="EMBL" id="KPJ05662.1"/>
    </source>
</evidence>
<sequence length="107" mass="12064">MEREQIAQWHADRPRERIVEVDVPLSYGVIRVEHPASLNALHVLWDPTKDVGVYIKVNCISTEFTAKKHGGEKGVPFRIQVETYLASDDVTRLHAAACQIKVYPLAA</sequence>
<feature type="domain" description="Grh/CP2 DB" evidence="2">
    <location>
        <begin position="1"/>
        <end position="107"/>
    </location>
</feature>
<proteinExistence type="predicted"/>
<evidence type="ECO:0000256" key="1">
    <source>
        <dbReference type="PROSITE-ProRule" id="PRU01313"/>
    </source>
</evidence>
<accession>A0A0N1IN74</accession>
<dbReference type="AlphaFoldDB" id="A0A0N1IN74"/>
<reference evidence="3 4" key="1">
    <citation type="journal article" date="2015" name="Nat. Commun.">
        <title>Outbred genome sequencing and CRISPR/Cas9 gene editing in butterflies.</title>
        <authorList>
            <person name="Li X."/>
            <person name="Fan D."/>
            <person name="Zhang W."/>
            <person name="Liu G."/>
            <person name="Zhang L."/>
            <person name="Zhao L."/>
            <person name="Fang X."/>
            <person name="Chen L."/>
            <person name="Dong Y."/>
            <person name="Chen Y."/>
            <person name="Ding Y."/>
            <person name="Zhao R."/>
            <person name="Feng M."/>
            <person name="Zhu Y."/>
            <person name="Feng Y."/>
            <person name="Jiang X."/>
            <person name="Zhu D."/>
            <person name="Xiang H."/>
            <person name="Feng X."/>
            <person name="Li S."/>
            <person name="Wang J."/>
            <person name="Zhang G."/>
            <person name="Kronforst M.R."/>
            <person name="Wang W."/>
        </authorList>
    </citation>
    <scope>NUCLEOTIDE SEQUENCE [LARGE SCALE GENOMIC DNA]</scope>
    <source>
        <strain evidence="3">Ya'a_city_454_Px</strain>
        <tissue evidence="3">Whole body</tissue>
    </source>
</reference>
<dbReference type="GO" id="GO:0000978">
    <property type="term" value="F:RNA polymerase II cis-regulatory region sequence-specific DNA binding"/>
    <property type="evidence" value="ECO:0007669"/>
    <property type="project" value="TreeGrafter"/>
</dbReference>
<comment type="subcellular location">
    <subcellularLocation>
        <location evidence="1">Nucleus</location>
    </subcellularLocation>
</comment>
<dbReference type="GO" id="GO:0005634">
    <property type="term" value="C:nucleus"/>
    <property type="evidence" value="ECO:0007669"/>
    <property type="project" value="UniProtKB-SubCell"/>
</dbReference>
<dbReference type="STRING" id="66420.A0A0N1IN74"/>
<gene>
    <name evidence="3" type="ORF">RR46_00420</name>
</gene>
<dbReference type="PANTHER" id="PTHR11037">
    <property type="entry name" value="TRANSCRIPTION FACTOR CP2"/>
    <property type="match status" value="1"/>
</dbReference>
<keyword evidence="1" id="KW-0238">DNA-binding</keyword>
<dbReference type="InterPro" id="IPR007604">
    <property type="entry name" value="CP2"/>
</dbReference>
<dbReference type="InterPro" id="IPR040167">
    <property type="entry name" value="TF_CP2-like"/>
</dbReference>
<organism evidence="3 4">
    <name type="scientific">Papilio xuthus</name>
    <name type="common">Asian swallowtail butterfly</name>
    <dbReference type="NCBI Taxonomy" id="66420"/>
    <lineage>
        <taxon>Eukaryota</taxon>
        <taxon>Metazoa</taxon>
        <taxon>Ecdysozoa</taxon>
        <taxon>Arthropoda</taxon>
        <taxon>Hexapoda</taxon>
        <taxon>Insecta</taxon>
        <taxon>Pterygota</taxon>
        <taxon>Neoptera</taxon>
        <taxon>Endopterygota</taxon>
        <taxon>Lepidoptera</taxon>
        <taxon>Glossata</taxon>
        <taxon>Ditrysia</taxon>
        <taxon>Papilionoidea</taxon>
        <taxon>Papilionidae</taxon>
        <taxon>Papilioninae</taxon>
        <taxon>Papilio</taxon>
    </lineage>
</organism>
<evidence type="ECO:0000313" key="4">
    <source>
        <dbReference type="Proteomes" id="UP000053268"/>
    </source>
</evidence>
<dbReference type="EMBL" id="KQ458609">
    <property type="protein sequence ID" value="KPJ05662.1"/>
    <property type="molecule type" value="Genomic_DNA"/>
</dbReference>
<protein>
    <submittedName>
        <fullName evidence="3">Transcription factor CP2</fullName>
    </submittedName>
</protein>
<keyword evidence="4" id="KW-1185">Reference proteome</keyword>
<dbReference type="PROSITE" id="PS51968">
    <property type="entry name" value="GRH_CP2_DB"/>
    <property type="match status" value="1"/>
</dbReference>
<name>A0A0N1IN74_PAPXU</name>
<dbReference type="Pfam" id="PF04516">
    <property type="entry name" value="CP2"/>
    <property type="match status" value="1"/>
</dbReference>
<keyword evidence="1" id="KW-0539">Nucleus</keyword>
<dbReference type="GO" id="GO:0001228">
    <property type="term" value="F:DNA-binding transcription activator activity, RNA polymerase II-specific"/>
    <property type="evidence" value="ECO:0007669"/>
    <property type="project" value="TreeGrafter"/>
</dbReference>